<feature type="transmembrane region" description="Helical" evidence="1">
    <location>
        <begin position="12"/>
        <end position="30"/>
    </location>
</feature>
<feature type="transmembrane region" description="Helical" evidence="1">
    <location>
        <begin position="91"/>
        <end position="109"/>
    </location>
</feature>
<feature type="transmembrane region" description="Helical" evidence="1">
    <location>
        <begin position="195"/>
        <end position="213"/>
    </location>
</feature>
<reference evidence="2 3" key="1">
    <citation type="journal article" date="2022" name="Environ. Microbiol. Rep.">
        <title>Eco-phylogenetic analyses reveal divergent evolution of vitamin B12 metabolism in the marine bacterial family 'Psychromonadaceae'.</title>
        <authorList>
            <person name="Jin X."/>
            <person name="Yang Y."/>
            <person name="Cao H."/>
            <person name="Gao B."/>
            <person name="Zhao Z."/>
        </authorList>
    </citation>
    <scope>NUCLEOTIDE SEQUENCE [LARGE SCALE GENOMIC DNA]</scope>
    <source>
        <strain evidence="2 3">MKS20</strain>
    </source>
</reference>
<keyword evidence="3" id="KW-1185">Reference proteome</keyword>
<evidence type="ECO:0000313" key="2">
    <source>
        <dbReference type="EMBL" id="MCE2594604.1"/>
    </source>
</evidence>
<feature type="transmembrane region" description="Helical" evidence="1">
    <location>
        <begin position="145"/>
        <end position="165"/>
    </location>
</feature>
<protein>
    <submittedName>
        <fullName evidence="2">Uncharacterized protein</fullName>
    </submittedName>
</protein>
<feature type="transmembrane region" description="Helical" evidence="1">
    <location>
        <begin position="65"/>
        <end position="85"/>
    </location>
</feature>
<evidence type="ECO:0000313" key="3">
    <source>
        <dbReference type="Proteomes" id="UP001201273"/>
    </source>
</evidence>
<proteinExistence type="predicted"/>
<accession>A0ABS8W9X8</accession>
<keyword evidence="1" id="KW-0812">Transmembrane</keyword>
<evidence type="ECO:0000256" key="1">
    <source>
        <dbReference type="SAM" id="Phobius"/>
    </source>
</evidence>
<dbReference type="Proteomes" id="UP001201273">
    <property type="component" value="Unassembled WGS sequence"/>
</dbReference>
<comment type="caution">
    <text evidence="2">The sequence shown here is derived from an EMBL/GenBank/DDBJ whole genome shotgun (WGS) entry which is preliminary data.</text>
</comment>
<dbReference type="EMBL" id="JAIMJA010000006">
    <property type="protein sequence ID" value="MCE2594604.1"/>
    <property type="molecule type" value="Genomic_DNA"/>
</dbReference>
<keyword evidence="1" id="KW-1133">Transmembrane helix</keyword>
<feature type="transmembrane region" description="Helical" evidence="1">
    <location>
        <begin position="219"/>
        <end position="239"/>
    </location>
</feature>
<keyword evidence="1" id="KW-0472">Membrane</keyword>
<gene>
    <name evidence="2" type="ORF">K6Y31_07230</name>
</gene>
<dbReference type="RefSeq" id="WP_233052141.1">
    <property type="nucleotide sequence ID" value="NZ_JAIMJA010000006.1"/>
</dbReference>
<sequence length="248" mass="27853">MEAIVQGELPEVVLGCYILSAFYLLSPYVSDRKESKTPSQITPRVSKSWLPIRLRLLLSMSEQQVVFGAFLPLLSSIGLLITYWLGLDYMSWGICFFTLFTLSIGGLLPNRWHIRFQAKPELFERLAFTLAINPHQAQRQLYQSILTLFFIVVAISAVPMTILAIVSNNVLVLGGLLFICTAMLLIDAMQHQFEMFATVVIITLIGLGAVMFFTLSFSALPLTILASLYFFASLGYCYFKPPQAPFSR</sequence>
<feature type="transmembrane region" description="Helical" evidence="1">
    <location>
        <begin position="171"/>
        <end position="188"/>
    </location>
</feature>
<name>A0ABS8W9X8_9GAMM</name>
<organism evidence="2 3">
    <name type="scientific">Motilimonas cestriensis</name>
    <dbReference type="NCBI Taxonomy" id="2742685"/>
    <lineage>
        <taxon>Bacteria</taxon>
        <taxon>Pseudomonadati</taxon>
        <taxon>Pseudomonadota</taxon>
        <taxon>Gammaproteobacteria</taxon>
        <taxon>Alteromonadales</taxon>
        <taxon>Alteromonadales genera incertae sedis</taxon>
        <taxon>Motilimonas</taxon>
    </lineage>
</organism>